<keyword evidence="3" id="KW-1185">Reference proteome</keyword>
<comment type="caution">
    <text evidence="2">The sequence shown here is derived from an EMBL/GenBank/DDBJ whole genome shotgun (WGS) entry which is preliminary data.</text>
</comment>
<dbReference type="PANTHER" id="PTHR10438:SF425">
    <property type="entry name" value="THIOREDOXIN H1"/>
    <property type="match status" value="1"/>
</dbReference>
<organism evidence="2 3">
    <name type="scientific">Adiantum capillus-veneris</name>
    <name type="common">Maidenhair fern</name>
    <dbReference type="NCBI Taxonomy" id="13818"/>
    <lineage>
        <taxon>Eukaryota</taxon>
        <taxon>Viridiplantae</taxon>
        <taxon>Streptophyta</taxon>
        <taxon>Embryophyta</taxon>
        <taxon>Tracheophyta</taxon>
        <taxon>Polypodiopsida</taxon>
        <taxon>Polypodiidae</taxon>
        <taxon>Polypodiales</taxon>
        <taxon>Pteridineae</taxon>
        <taxon>Pteridaceae</taxon>
        <taxon>Vittarioideae</taxon>
        <taxon>Adiantum</taxon>
    </lineage>
</organism>
<feature type="domain" description="Thioredoxin" evidence="1">
    <location>
        <begin position="20"/>
        <end position="102"/>
    </location>
</feature>
<accession>A0A9D4ZPC7</accession>
<dbReference type="CDD" id="cd02947">
    <property type="entry name" value="TRX_family"/>
    <property type="match status" value="1"/>
</dbReference>
<protein>
    <recommendedName>
        <fullName evidence="1">Thioredoxin domain-containing protein</fullName>
    </recommendedName>
</protein>
<evidence type="ECO:0000313" key="2">
    <source>
        <dbReference type="EMBL" id="KAI5082943.1"/>
    </source>
</evidence>
<dbReference type="InterPro" id="IPR036249">
    <property type="entry name" value="Thioredoxin-like_sf"/>
</dbReference>
<evidence type="ECO:0000259" key="1">
    <source>
        <dbReference type="Pfam" id="PF00085"/>
    </source>
</evidence>
<name>A0A9D4ZPC7_ADICA</name>
<dbReference type="InterPro" id="IPR013766">
    <property type="entry name" value="Thioredoxin_domain"/>
</dbReference>
<sequence>MQNSSTVDENNVIHCPSANSWMATVEDCIVANQLNVAMFYGSWSEPSKVMYDMMVQQKKDFPNVVFCKLDIDEVKEATKMMAVRIVPTIVFVIEGKEVARVKLLMTPEVFKHKIVSFLPLQQS</sequence>
<dbReference type="Proteomes" id="UP000886520">
    <property type="component" value="Chromosome 3"/>
</dbReference>
<dbReference type="InterPro" id="IPR050620">
    <property type="entry name" value="Thioredoxin_H-type-like"/>
</dbReference>
<dbReference type="AlphaFoldDB" id="A0A9D4ZPC7"/>
<gene>
    <name evidence="2" type="ORF">GOP47_0002686</name>
</gene>
<dbReference type="Gene3D" id="3.40.30.10">
    <property type="entry name" value="Glutaredoxin"/>
    <property type="match status" value="1"/>
</dbReference>
<reference evidence="2" key="1">
    <citation type="submission" date="2021-01" db="EMBL/GenBank/DDBJ databases">
        <title>Adiantum capillus-veneris genome.</title>
        <authorList>
            <person name="Fang Y."/>
            <person name="Liao Q."/>
        </authorList>
    </citation>
    <scope>NUCLEOTIDE SEQUENCE</scope>
    <source>
        <strain evidence="2">H3</strain>
        <tissue evidence="2">Leaf</tissue>
    </source>
</reference>
<evidence type="ECO:0000313" key="3">
    <source>
        <dbReference type="Proteomes" id="UP000886520"/>
    </source>
</evidence>
<dbReference type="PANTHER" id="PTHR10438">
    <property type="entry name" value="THIOREDOXIN"/>
    <property type="match status" value="1"/>
</dbReference>
<proteinExistence type="predicted"/>
<dbReference type="Pfam" id="PF00085">
    <property type="entry name" value="Thioredoxin"/>
    <property type="match status" value="1"/>
</dbReference>
<dbReference type="SUPFAM" id="SSF52833">
    <property type="entry name" value="Thioredoxin-like"/>
    <property type="match status" value="1"/>
</dbReference>
<dbReference type="OrthoDB" id="2121326at2759"/>
<dbReference type="EMBL" id="JABFUD020000002">
    <property type="protein sequence ID" value="KAI5082943.1"/>
    <property type="molecule type" value="Genomic_DNA"/>
</dbReference>